<dbReference type="FunFam" id="3.40.430.10:FF:000001">
    <property type="entry name" value="Dihydrofolate reductase"/>
    <property type="match status" value="1"/>
</dbReference>
<dbReference type="InterPro" id="IPR001796">
    <property type="entry name" value="DHFR_dom"/>
</dbReference>
<sequence length="164" mass="19399">MLSYVVAVSRNNVIGKNNSLAWRLPDDVKFFREKTLSETKTMIMGRKTFESLPKVLPGRKHIVYTRDKNYKIDDPNVEIIHTIDEILPYAKSDQEYFVIGGGEIFKMLFPYTQRMYLTEIHENFEGDTFFPDYDKSQWKVTEKKEGTIDEKNIYPHTYLTLERV</sequence>
<dbReference type="GO" id="GO:0070401">
    <property type="term" value="F:NADP+ binding"/>
    <property type="evidence" value="ECO:0007669"/>
    <property type="project" value="UniProtKB-ARBA"/>
</dbReference>
<comment type="pathway">
    <text evidence="1 8">Cofactor biosynthesis; tetrahydrofolate biosynthesis; 5,6,7,8-tetrahydrofolate from 7,8-dihydrofolate: step 1/1.</text>
</comment>
<keyword evidence="6 8" id="KW-0560">Oxidoreductase</keyword>
<dbReference type="SUPFAM" id="SSF53597">
    <property type="entry name" value="Dihydrofolate reductase-like"/>
    <property type="match status" value="1"/>
</dbReference>
<dbReference type="GO" id="GO:0006730">
    <property type="term" value="P:one-carbon metabolic process"/>
    <property type="evidence" value="ECO:0007669"/>
    <property type="project" value="UniProtKB-KW"/>
</dbReference>
<comment type="function">
    <text evidence="7 8">Key enzyme in folate metabolism. Catalyzes an essential reaction for de novo glycine and purine synthesis, and for DNA precursor synthesis.</text>
</comment>
<dbReference type="CDD" id="cd00209">
    <property type="entry name" value="DHFR"/>
    <property type="match status" value="1"/>
</dbReference>
<proteinExistence type="inferred from homology"/>
<dbReference type="Gene3D" id="3.40.430.10">
    <property type="entry name" value="Dihydrofolate Reductase, subunit A"/>
    <property type="match status" value="1"/>
</dbReference>
<dbReference type="UniPathway" id="UPA00077">
    <property type="reaction ID" value="UER00158"/>
</dbReference>
<organism evidence="10 11">
    <name type="scientific">Oxobacter pfennigii</name>
    <dbReference type="NCBI Taxonomy" id="36849"/>
    <lineage>
        <taxon>Bacteria</taxon>
        <taxon>Bacillati</taxon>
        <taxon>Bacillota</taxon>
        <taxon>Clostridia</taxon>
        <taxon>Eubacteriales</taxon>
        <taxon>Clostridiaceae</taxon>
        <taxon>Oxobacter</taxon>
    </lineage>
</organism>
<dbReference type="InterPro" id="IPR024072">
    <property type="entry name" value="DHFR-like_dom_sf"/>
</dbReference>
<evidence type="ECO:0000259" key="9">
    <source>
        <dbReference type="PROSITE" id="PS51330"/>
    </source>
</evidence>
<evidence type="ECO:0000256" key="2">
    <source>
        <dbReference type="ARBA" id="ARBA00009539"/>
    </source>
</evidence>
<reference evidence="10 11" key="1">
    <citation type="submission" date="2015-09" db="EMBL/GenBank/DDBJ databases">
        <title>Genome sequence of Oxobacter pfennigii DSM 3222.</title>
        <authorList>
            <person name="Poehlein A."/>
            <person name="Bengelsdorf F.R."/>
            <person name="Schiel-Bengelsdorf B."/>
            <person name="Duerre P."/>
            <person name="Daniel R."/>
        </authorList>
    </citation>
    <scope>NUCLEOTIDE SEQUENCE [LARGE SCALE GENOMIC DNA]</scope>
    <source>
        <strain evidence="10 11">DSM 3222</strain>
    </source>
</reference>
<dbReference type="PRINTS" id="PR00070">
    <property type="entry name" value="DHFR"/>
</dbReference>
<evidence type="ECO:0000256" key="7">
    <source>
        <dbReference type="ARBA" id="ARBA00025067"/>
    </source>
</evidence>
<accession>A0A0P8W5D7</accession>
<dbReference type="GO" id="GO:0046654">
    <property type="term" value="P:tetrahydrofolate biosynthetic process"/>
    <property type="evidence" value="ECO:0007669"/>
    <property type="project" value="UniProtKB-UniPathway"/>
</dbReference>
<dbReference type="AlphaFoldDB" id="A0A0P8W5D7"/>
<comment type="catalytic activity">
    <reaction evidence="8">
        <text>(6S)-5,6,7,8-tetrahydrofolate + NADP(+) = 7,8-dihydrofolate + NADPH + H(+)</text>
        <dbReference type="Rhea" id="RHEA:15009"/>
        <dbReference type="ChEBI" id="CHEBI:15378"/>
        <dbReference type="ChEBI" id="CHEBI:57451"/>
        <dbReference type="ChEBI" id="CHEBI:57453"/>
        <dbReference type="ChEBI" id="CHEBI:57783"/>
        <dbReference type="ChEBI" id="CHEBI:58349"/>
        <dbReference type="EC" id="1.5.1.3"/>
    </reaction>
</comment>
<dbReference type="GO" id="GO:0004146">
    <property type="term" value="F:dihydrofolate reductase activity"/>
    <property type="evidence" value="ECO:0007669"/>
    <property type="project" value="UniProtKB-EC"/>
</dbReference>
<evidence type="ECO:0000256" key="6">
    <source>
        <dbReference type="ARBA" id="ARBA00023002"/>
    </source>
</evidence>
<dbReference type="Pfam" id="PF00186">
    <property type="entry name" value="DHFR_1"/>
    <property type="match status" value="1"/>
</dbReference>
<dbReference type="EC" id="1.5.1.3" evidence="3 8"/>
<evidence type="ECO:0000256" key="3">
    <source>
        <dbReference type="ARBA" id="ARBA00012856"/>
    </source>
</evidence>
<evidence type="ECO:0000313" key="10">
    <source>
        <dbReference type="EMBL" id="KPU43130.1"/>
    </source>
</evidence>
<dbReference type="PIRSF" id="PIRSF000194">
    <property type="entry name" value="DHFR"/>
    <property type="match status" value="1"/>
</dbReference>
<feature type="domain" description="DHFR" evidence="9">
    <location>
        <begin position="1"/>
        <end position="163"/>
    </location>
</feature>
<keyword evidence="4 8" id="KW-0554">One-carbon metabolism</keyword>
<dbReference type="Proteomes" id="UP000050326">
    <property type="component" value="Unassembled WGS sequence"/>
</dbReference>
<evidence type="ECO:0000313" key="11">
    <source>
        <dbReference type="Proteomes" id="UP000050326"/>
    </source>
</evidence>
<dbReference type="PANTHER" id="PTHR48069">
    <property type="entry name" value="DIHYDROFOLATE REDUCTASE"/>
    <property type="match status" value="1"/>
</dbReference>
<dbReference type="STRING" id="36849.OXPF_33800"/>
<name>A0A0P8W5D7_9CLOT</name>
<dbReference type="RefSeq" id="WP_054876371.1">
    <property type="nucleotide sequence ID" value="NZ_LKET01000043.1"/>
</dbReference>
<comment type="similarity">
    <text evidence="2 8">Belongs to the dihydrofolate reductase family.</text>
</comment>
<dbReference type="OrthoDB" id="9804315at2"/>
<comment type="caution">
    <text evidence="10">The sequence shown here is derived from an EMBL/GenBank/DDBJ whole genome shotgun (WGS) entry which is preliminary data.</text>
</comment>
<keyword evidence="11" id="KW-1185">Reference proteome</keyword>
<dbReference type="GO" id="GO:0046452">
    <property type="term" value="P:dihydrofolate metabolic process"/>
    <property type="evidence" value="ECO:0007669"/>
    <property type="project" value="TreeGrafter"/>
</dbReference>
<dbReference type="PATRIC" id="fig|36849.3.peg.3578"/>
<evidence type="ECO:0000256" key="8">
    <source>
        <dbReference type="PIRNR" id="PIRNR000194"/>
    </source>
</evidence>
<dbReference type="GO" id="GO:0005829">
    <property type="term" value="C:cytosol"/>
    <property type="evidence" value="ECO:0007669"/>
    <property type="project" value="TreeGrafter"/>
</dbReference>
<evidence type="ECO:0000256" key="5">
    <source>
        <dbReference type="ARBA" id="ARBA00022857"/>
    </source>
</evidence>
<keyword evidence="5 8" id="KW-0521">NADP</keyword>
<evidence type="ECO:0000256" key="1">
    <source>
        <dbReference type="ARBA" id="ARBA00004903"/>
    </source>
</evidence>
<dbReference type="EMBL" id="LKET01000043">
    <property type="protein sequence ID" value="KPU43130.1"/>
    <property type="molecule type" value="Genomic_DNA"/>
</dbReference>
<evidence type="ECO:0000256" key="4">
    <source>
        <dbReference type="ARBA" id="ARBA00022563"/>
    </source>
</evidence>
<dbReference type="PROSITE" id="PS51330">
    <property type="entry name" value="DHFR_2"/>
    <property type="match status" value="1"/>
</dbReference>
<protein>
    <recommendedName>
        <fullName evidence="3 8">Dihydrofolate reductase</fullName>
        <ecNumber evidence="3 8">1.5.1.3</ecNumber>
    </recommendedName>
</protein>
<dbReference type="PANTHER" id="PTHR48069:SF3">
    <property type="entry name" value="DIHYDROFOLATE REDUCTASE"/>
    <property type="match status" value="1"/>
</dbReference>
<dbReference type="InterPro" id="IPR012259">
    <property type="entry name" value="DHFR"/>
</dbReference>
<dbReference type="GO" id="GO:0046655">
    <property type="term" value="P:folic acid metabolic process"/>
    <property type="evidence" value="ECO:0007669"/>
    <property type="project" value="TreeGrafter"/>
</dbReference>
<gene>
    <name evidence="10" type="primary">dfrA</name>
    <name evidence="10" type="ORF">OXPF_33800</name>
</gene>